<dbReference type="Proteomes" id="UP000606499">
    <property type="component" value="Unassembled WGS sequence"/>
</dbReference>
<keyword evidence="2" id="KW-1185">Reference proteome</keyword>
<name>A0A923RW05_9FIRM</name>
<evidence type="ECO:0000313" key="1">
    <source>
        <dbReference type="EMBL" id="MBC5724711.1"/>
    </source>
</evidence>
<dbReference type="AlphaFoldDB" id="A0A923RW05"/>
<dbReference type="EMBL" id="JACOPL010000003">
    <property type="protein sequence ID" value="MBC5724711.1"/>
    <property type="molecule type" value="Genomic_DNA"/>
</dbReference>
<organism evidence="1 2">
    <name type="scientific">Agathobaculum faecis</name>
    <dbReference type="NCBI Taxonomy" id="2763013"/>
    <lineage>
        <taxon>Bacteria</taxon>
        <taxon>Bacillati</taxon>
        <taxon>Bacillota</taxon>
        <taxon>Clostridia</taxon>
        <taxon>Eubacteriales</taxon>
        <taxon>Butyricicoccaceae</taxon>
        <taxon>Agathobaculum</taxon>
    </lineage>
</organism>
<gene>
    <name evidence="1" type="ORF">H8S45_04455</name>
</gene>
<protein>
    <submittedName>
        <fullName evidence="1">Uncharacterized protein</fullName>
    </submittedName>
</protein>
<sequence length="137" mass="14386">MLNNQRITEAMLSAPASLAGDGSVTSAWADMNNRYDYTFLVAVGAMAASKGVKLELLGSNDSGGSGAETIRELSHTADSGGETGRLFAVRGRVTPDWRYLAVKLTNLDDTTATVAAVMLVSDTRYVPDDGGVTVLQV</sequence>
<accession>A0A923RW05</accession>
<reference evidence="1" key="1">
    <citation type="submission" date="2020-08" db="EMBL/GenBank/DDBJ databases">
        <title>Genome public.</title>
        <authorList>
            <person name="Liu C."/>
            <person name="Sun Q."/>
        </authorList>
    </citation>
    <scope>NUCLEOTIDE SEQUENCE</scope>
    <source>
        <strain evidence="1">NSJ-28</strain>
    </source>
</reference>
<dbReference type="RefSeq" id="WP_186949647.1">
    <property type="nucleotide sequence ID" value="NZ_JACOPL010000003.1"/>
</dbReference>
<comment type="caution">
    <text evidence="1">The sequence shown here is derived from an EMBL/GenBank/DDBJ whole genome shotgun (WGS) entry which is preliminary data.</text>
</comment>
<evidence type="ECO:0000313" key="2">
    <source>
        <dbReference type="Proteomes" id="UP000606499"/>
    </source>
</evidence>
<proteinExistence type="predicted"/>